<reference evidence="5 6" key="1">
    <citation type="submission" date="2015-10" db="EMBL/GenBank/DDBJ databases">
        <title>Draft genome sequence of Streptomyces corchorusii DSM 40340, type strain for the species Streptomyces corchorusii.</title>
        <authorList>
            <person name="Ruckert C."/>
            <person name="Winkler A."/>
            <person name="Kalinowski J."/>
            <person name="Kampfer P."/>
            <person name="Glaeser S."/>
        </authorList>
    </citation>
    <scope>NUCLEOTIDE SEQUENCE [LARGE SCALE GENOMIC DNA]</scope>
    <source>
        <strain evidence="5 6">DSM 40340</strain>
    </source>
</reference>
<evidence type="ECO:0000313" key="6">
    <source>
        <dbReference type="Proteomes" id="UP000053398"/>
    </source>
</evidence>
<comment type="caution">
    <text evidence="5">The sequence shown here is derived from an EMBL/GenBank/DDBJ whole genome shotgun (WGS) entry which is preliminary data.</text>
</comment>
<evidence type="ECO:0000256" key="2">
    <source>
        <dbReference type="ARBA" id="ARBA00022801"/>
    </source>
</evidence>
<dbReference type="Gene3D" id="3.50.80.20">
    <property type="entry name" value="D-Ala-D-Ala carboxypeptidase C, peptidase S13"/>
    <property type="match status" value="1"/>
</dbReference>
<feature type="region of interest" description="Disordered" evidence="3">
    <location>
        <begin position="57"/>
        <end position="84"/>
    </location>
</feature>
<dbReference type="RefSeq" id="WP_059266817.1">
    <property type="nucleotide sequence ID" value="NZ_KQ948375.1"/>
</dbReference>
<dbReference type="AlphaFoldDB" id="A0A117Q9L2"/>
<feature type="signal peptide" evidence="4">
    <location>
        <begin position="1"/>
        <end position="49"/>
    </location>
</feature>
<dbReference type="EMBL" id="LMWP01000062">
    <property type="protein sequence ID" value="KUN16197.1"/>
    <property type="molecule type" value="Genomic_DNA"/>
</dbReference>
<evidence type="ECO:0000256" key="1">
    <source>
        <dbReference type="ARBA" id="ARBA00006096"/>
    </source>
</evidence>
<feature type="chain" id="PRO_5039420853" evidence="4">
    <location>
        <begin position="50"/>
        <end position="464"/>
    </location>
</feature>
<dbReference type="GO" id="GO:0004185">
    <property type="term" value="F:serine-type carboxypeptidase activity"/>
    <property type="evidence" value="ECO:0007669"/>
    <property type="project" value="InterPro"/>
</dbReference>
<keyword evidence="4" id="KW-0732">Signal</keyword>
<dbReference type="GO" id="GO:0000270">
    <property type="term" value="P:peptidoglycan metabolic process"/>
    <property type="evidence" value="ECO:0007669"/>
    <property type="project" value="TreeGrafter"/>
</dbReference>
<dbReference type="Proteomes" id="UP000053398">
    <property type="component" value="Unassembled WGS sequence"/>
</dbReference>
<feature type="compositionally biased region" description="Low complexity" evidence="3">
    <location>
        <begin position="65"/>
        <end position="80"/>
    </location>
</feature>
<dbReference type="PANTHER" id="PTHR30023">
    <property type="entry name" value="D-ALANYL-D-ALANINE CARBOXYPEPTIDASE"/>
    <property type="match status" value="1"/>
</dbReference>
<protein>
    <submittedName>
        <fullName evidence="5">Peptidase S13</fullName>
    </submittedName>
</protein>
<comment type="similarity">
    <text evidence="1">Belongs to the peptidase S13 family.</text>
</comment>
<dbReference type="Gene3D" id="3.40.710.10">
    <property type="entry name" value="DD-peptidase/beta-lactamase superfamily"/>
    <property type="match status" value="2"/>
</dbReference>
<feature type="region of interest" description="Disordered" evidence="3">
    <location>
        <begin position="1"/>
        <end position="29"/>
    </location>
</feature>
<dbReference type="GO" id="GO:0006508">
    <property type="term" value="P:proteolysis"/>
    <property type="evidence" value="ECO:0007669"/>
    <property type="project" value="InterPro"/>
</dbReference>
<evidence type="ECO:0000256" key="3">
    <source>
        <dbReference type="SAM" id="MobiDB-lite"/>
    </source>
</evidence>
<feature type="compositionally biased region" description="Polar residues" evidence="3">
    <location>
        <begin position="1"/>
        <end position="13"/>
    </location>
</feature>
<keyword evidence="2" id="KW-0378">Hydrolase</keyword>
<evidence type="ECO:0000313" key="5">
    <source>
        <dbReference type="EMBL" id="KUN16197.1"/>
    </source>
</evidence>
<dbReference type="Pfam" id="PF02113">
    <property type="entry name" value="Peptidase_S13"/>
    <property type="match status" value="2"/>
</dbReference>
<keyword evidence="6" id="KW-1185">Reference proteome</keyword>
<dbReference type="NCBIfam" id="TIGR00666">
    <property type="entry name" value="PBP4"/>
    <property type="match status" value="1"/>
</dbReference>
<organism evidence="5 6">
    <name type="scientific">Streptomyces corchorusii</name>
    <name type="common">Streptomyces chibaensis</name>
    <dbReference type="NCBI Taxonomy" id="1903"/>
    <lineage>
        <taxon>Bacteria</taxon>
        <taxon>Bacillati</taxon>
        <taxon>Actinomycetota</taxon>
        <taxon>Actinomycetes</taxon>
        <taxon>Kitasatosporales</taxon>
        <taxon>Streptomycetaceae</taxon>
        <taxon>Streptomyces</taxon>
    </lineage>
</organism>
<dbReference type="SUPFAM" id="SSF56601">
    <property type="entry name" value="beta-lactamase/transpeptidase-like"/>
    <property type="match status" value="1"/>
</dbReference>
<gene>
    <name evidence="5" type="ORF">AQJ11_41065</name>
</gene>
<accession>A0A117Q9L2</accession>
<dbReference type="PANTHER" id="PTHR30023:SF0">
    <property type="entry name" value="PENICILLIN-SENSITIVE CARBOXYPEPTIDASE A"/>
    <property type="match status" value="1"/>
</dbReference>
<dbReference type="PRINTS" id="PR00922">
    <property type="entry name" value="DADACBPTASE3"/>
</dbReference>
<dbReference type="InterPro" id="IPR012338">
    <property type="entry name" value="Beta-lactam/transpept-like"/>
</dbReference>
<dbReference type="InterPro" id="IPR000667">
    <property type="entry name" value="Peptidase_S13"/>
</dbReference>
<sequence length="464" mass="47568">MNNSTAETQTSSFVPGGRRRHRRAKQSGTGLRRTVVLALAVPVASAALAGPSAFAAGNGNGNGNGTTTTAGGASGGAESADPSDRQMAANLDARVLDQRLGADVSGVVLDADSDETLWDHDGSTALMPASNVKLATATAALTVLGPEHRFTTKVVYGHGTLTLVGGGDRTLSSADLAELAKTAVAGLEKAGLGTVKVAVDDSLFPAPALADGWNDGYYPDTVAPVRALVVDGRGVQDTSIDAGQTFAGLLAQDGVTVSGDVTRGTARPTDVPVARHQSAPLADTVKKMLKTSDNNIAETLLRMTALGAGRPATFEGGTEVVRHVLSHRYGVSLDNFEIHDGSGLSRTDRIPAATLAQILELLTQPRYAHTLGAILDGLPVAGEAGSTLGPEWGRFDDPHSQCAVGKVQAKTGTLTGAIALSGLTRTDDGEWRVFSFIENGSTAAPNDIKDAMDGLAATVNGCWA</sequence>
<proteinExistence type="inferred from homology"/>
<evidence type="ECO:0000256" key="4">
    <source>
        <dbReference type="SAM" id="SignalP"/>
    </source>
</evidence>
<name>A0A117Q9L2_STRCK</name>